<sequence>MTLGRIYEGLEDMDTDKKMMSPQKFCSVVRLLDLVCSHMTTSFVLGDVGDFIGWNPQSNGPNRLHFTAVGKSLAFTLQALKLRPRNQAWRQQAIDSLPRWEVVVADILGSISDEEVPSSEYRPPRTNGLIRISPIQLRPRRNKPNVGGCQPIDAQRDADEDQCDPDTPRRDPHIWRNIRQGQPTSIHMAPTPATQRLFSRETENHRYYCTLRCLRGMLNGGKLDQACPNILDHGNGTML</sequence>
<comment type="caution">
    <text evidence="2">The sequence shown here is derived from an EMBL/GenBank/DDBJ whole genome shotgun (WGS) entry which is preliminary data.</text>
</comment>
<accession>A0A9W4HKJ6</accession>
<name>A0A9W4HKJ6_PENNA</name>
<dbReference type="OrthoDB" id="10070851at2759"/>
<dbReference type="EMBL" id="CAJVNV010000100">
    <property type="protein sequence ID" value="CAG8041441.1"/>
    <property type="molecule type" value="Genomic_DNA"/>
</dbReference>
<dbReference type="AlphaFoldDB" id="A0A9W4HKJ6"/>
<evidence type="ECO:0000313" key="2">
    <source>
        <dbReference type="EMBL" id="CAG8041441.1"/>
    </source>
</evidence>
<evidence type="ECO:0000256" key="1">
    <source>
        <dbReference type="SAM" id="MobiDB-lite"/>
    </source>
</evidence>
<reference evidence="2" key="1">
    <citation type="submission" date="2021-07" db="EMBL/GenBank/DDBJ databases">
        <authorList>
            <person name="Branca A.L. A."/>
        </authorList>
    </citation>
    <scope>NUCLEOTIDE SEQUENCE</scope>
</reference>
<feature type="region of interest" description="Disordered" evidence="1">
    <location>
        <begin position="137"/>
        <end position="174"/>
    </location>
</feature>
<protein>
    <submittedName>
        <fullName evidence="2">Uncharacterized protein</fullName>
    </submittedName>
</protein>
<gene>
    <name evidence="2" type="ORF">PNAL_LOCUS3024</name>
</gene>
<proteinExistence type="predicted"/>
<dbReference type="Proteomes" id="UP001153461">
    <property type="component" value="Unassembled WGS sequence"/>
</dbReference>
<evidence type="ECO:0000313" key="3">
    <source>
        <dbReference type="Proteomes" id="UP001153461"/>
    </source>
</evidence>
<organism evidence="2 3">
    <name type="scientific">Penicillium nalgiovense</name>
    <dbReference type="NCBI Taxonomy" id="60175"/>
    <lineage>
        <taxon>Eukaryota</taxon>
        <taxon>Fungi</taxon>
        <taxon>Dikarya</taxon>
        <taxon>Ascomycota</taxon>
        <taxon>Pezizomycotina</taxon>
        <taxon>Eurotiomycetes</taxon>
        <taxon>Eurotiomycetidae</taxon>
        <taxon>Eurotiales</taxon>
        <taxon>Aspergillaceae</taxon>
        <taxon>Penicillium</taxon>
    </lineage>
</organism>